<evidence type="ECO:0000256" key="2">
    <source>
        <dbReference type="SAM" id="MobiDB-lite"/>
    </source>
</evidence>
<dbReference type="RefSeq" id="WP_078003038.1">
    <property type="nucleotide sequence ID" value="NZ_MRUL01000008.1"/>
</dbReference>
<protein>
    <recommendedName>
        <fullName evidence="4">Autotransporter domain-containing protein</fullName>
    </recommendedName>
</protein>
<dbReference type="STRING" id="1926881.BTJ39_12495"/>
<evidence type="ECO:0000313" key="6">
    <source>
        <dbReference type="Proteomes" id="UP000190667"/>
    </source>
</evidence>
<keyword evidence="1 3" id="KW-0732">Signal</keyword>
<organism evidence="5 6">
    <name type="scientific">Izhakiella australiensis</name>
    <dbReference type="NCBI Taxonomy" id="1926881"/>
    <lineage>
        <taxon>Bacteria</taxon>
        <taxon>Pseudomonadati</taxon>
        <taxon>Pseudomonadota</taxon>
        <taxon>Gammaproteobacteria</taxon>
        <taxon>Enterobacterales</taxon>
        <taxon>Erwiniaceae</taxon>
        <taxon>Izhakiella</taxon>
    </lineage>
</organism>
<feature type="signal peptide" evidence="3">
    <location>
        <begin position="1"/>
        <end position="29"/>
    </location>
</feature>
<dbReference type="Pfam" id="PF03797">
    <property type="entry name" value="Autotransporter"/>
    <property type="match status" value="1"/>
</dbReference>
<comment type="caution">
    <text evidence="5">The sequence shown here is derived from an EMBL/GenBank/DDBJ whole genome shotgun (WGS) entry which is preliminary data.</text>
</comment>
<feature type="domain" description="Autotransporter" evidence="4">
    <location>
        <begin position="426"/>
        <end position="693"/>
    </location>
</feature>
<dbReference type="GO" id="GO:0019867">
    <property type="term" value="C:outer membrane"/>
    <property type="evidence" value="ECO:0007669"/>
    <property type="project" value="InterPro"/>
</dbReference>
<dbReference type="InterPro" id="IPR006315">
    <property type="entry name" value="OM_autotransptr_brl_dom"/>
</dbReference>
<dbReference type="NCBIfam" id="TIGR01414">
    <property type="entry name" value="autotrans_barl"/>
    <property type="match status" value="1"/>
</dbReference>
<dbReference type="SUPFAM" id="SSF51126">
    <property type="entry name" value="Pectin lyase-like"/>
    <property type="match status" value="1"/>
</dbReference>
<reference evidence="5 6" key="1">
    <citation type="submission" date="2016-12" db="EMBL/GenBank/DDBJ databases">
        <title>Izhakiella australiana sp. nov. of genus Izhakiella isolated from Australian desert.</title>
        <authorList>
            <person name="Ji M."/>
        </authorList>
    </citation>
    <scope>NUCLEOTIDE SEQUENCE [LARGE SCALE GENOMIC DNA]</scope>
    <source>
        <strain evidence="5 6">D4N98</strain>
    </source>
</reference>
<dbReference type="InterPro" id="IPR004899">
    <property type="entry name" value="Pertactin_central"/>
</dbReference>
<accession>A0A1S8YLB9</accession>
<evidence type="ECO:0000256" key="3">
    <source>
        <dbReference type="SAM" id="SignalP"/>
    </source>
</evidence>
<evidence type="ECO:0000313" key="5">
    <source>
        <dbReference type="EMBL" id="OON39473.1"/>
    </source>
</evidence>
<dbReference type="InterPro" id="IPR011050">
    <property type="entry name" value="Pectin_lyase_fold/virulence"/>
</dbReference>
<dbReference type="PROSITE" id="PS51208">
    <property type="entry name" value="AUTOTRANSPORTER"/>
    <property type="match status" value="1"/>
</dbReference>
<dbReference type="Gene3D" id="2.40.128.130">
    <property type="entry name" value="Autotransporter beta-domain"/>
    <property type="match status" value="1"/>
</dbReference>
<dbReference type="InterPro" id="IPR051551">
    <property type="entry name" value="Autotransporter_adhesion"/>
</dbReference>
<dbReference type="Proteomes" id="UP000190667">
    <property type="component" value="Unassembled WGS sequence"/>
</dbReference>
<name>A0A1S8YLB9_9GAMM</name>
<dbReference type="InterPro" id="IPR012332">
    <property type="entry name" value="Autotransporter_pectin_lyase_C"/>
</dbReference>
<dbReference type="PRINTS" id="PR01484">
    <property type="entry name" value="PRTACTNFAMLY"/>
</dbReference>
<dbReference type="AlphaFoldDB" id="A0A1S8YLB9"/>
<dbReference type="InterPro" id="IPR003991">
    <property type="entry name" value="Pertactin_virulence_factor"/>
</dbReference>
<dbReference type="EMBL" id="MRUL01000008">
    <property type="protein sequence ID" value="OON39473.1"/>
    <property type="molecule type" value="Genomic_DNA"/>
</dbReference>
<evidence type="ECO:0000259" key="4">
    <source>
        <dbReference type="PROSITE" id="PS51208"/>
    </source>
</evidence>
<evidence type="ECO:0000256" key="1">
    <source>
        <dbReference type="ARBA" id="ARBA00022729"/>
    </source>
</evidence>
<dbReference type="PANTHER" id="PTHR35037">
    <property type="entry name" value="C-TERMINAL REGION OF AIDA-LIKE PROTEIN"/>
    <property type="match status" value="1"/>
</dbReference>
<feature type="chain" id="PRO_5012707092" description="Autotransporter domain-containing protein" evidence="3">
    <location>
        <begin position="30"/>
        <end position="693"/>
    </location>
</feature>
<dbReference type="SUPFAM" id="SSF103515">
    <property type="entry name" value="Autotransporter"/>
    <property type="match status" value="1"/>
</dbReference>
<dbReference type="InterPro" id="IPR005546">
    <property type="entry name" value="Autotransporte_beta"/>
</dbReference>
<gene>
    <name evidence="5" type="ORF">BTJ39_12495</name>
</gene>
<dbReference type="Gene3D" id="2.160.20.20">
    <property type="match status" value="1"/>
</dbReference>
<dbReference type="SMART" id="SM00869">
    <property type="entry name" value="Autotransporter"/>
    <property type="match status" value="1"/>
</dbReference>
<keyword evidence="6" id="KW-1185">Reference proteome</keyword>
<dbReference type="Pfam" id="PF03212">
    <property type="entry name" value="Pertactin"/>
    <property type="match status" value="1"/>
</dbReference>
<sequence length="693" mass="73066">MNTKIYTKKKPLVVALSLALLSSLHTSYAADNTISDQFYENADVVDLPNNSGESNIKTSFFYDNSALTLGQGAASEENEFHDNTAQTLSAASASSESDVFHDRSSQDVAGGATSTHASFFDSATQNLYAAGSSVAGKFSSNSKQYVSLDGISTQDSFTDNATQTVRSGGSASGATFSGNASQILEDGAQSENTSFNDNASGIVGANARMLGNTTLNGNAVLTAIAAYQAHAEARQIDNIAINQNARLNILGANDSDSANEVTAGTITMNGGTIQFGHNNGIDSYSTLTADTVNGSGGNLIMNGNLADHHNDQLVTDNMSGKYNIHLNNQDSGKELSAGALNDLIVVNGNNSATFTLDGGADQGTHKVIVDTKKDPVTGKTVVMLVTDTSQTSRTTDAVMGLASATQYIFDGEMQALRTRRGDIQRFDQGEGGVWGRYLHNSTDITAGAGSDYRLGQNGMEIGGDKVFDVAEGKLSVGALTSYSKSSVKQRGDSSPVASYGAGLYSTWMSPAGYYVDGVIKYNRFSSDLRTHTDRGQLVKGSYDQNGYGAALETGYQLTLGDGISVDPYVRASYFAAQGKDMALSNGMKADIGTQKSAKGELGVSVGKAFEARSVTLSPYVTAAVEHEFLKDNTVTFNDRYTYKNDQSGTLGKFGAGMTAQVSKNAQVFVEADYRKGNKVESPIMANAGFRVNF</sequence>
<dbReference type="InterPro" id="IPR036709">
    <property type="entry name" value="Autotransporte_beta_dom_sf"/>
</dbReference>
<dbReference type="OrthoDB" id="6477647at2"/>
<proteinExistence type="predicted"/>
<dbReference type="PANTHER" id="PTHR35037:SF7">
    <property type="entry name" value="AUTOTRANSPORTER"/>
    <property type="match status" value="1"/>
</dbReference>
<feature type="region of interest" description="Disordered" evidence="2">
    <location>
        <begin position="87"/>
        <end position="107"/>
    </location>
</feature>